<dbReference type="Pfam" id="PF00702">
    <property type="entry name" value="Hydrolase"/>
    <property type="match status" value="1"/>
</dbReference>
<protein>
    <submittedName>
        <fullName evidence="4">Putative hydrolase of the HAD superfamily</fullName>
    </submittedName>
</protein>
<gene>
    <name evidence="4" type="ORF">FHU39_000809</name>
</gene>
<dbReference type="GO" id="GO:0044281">
    <property type="term" value="P:small molecule metabolic process"/>
    <property type="evidence" value="ECO:0007669"/>
    <property type="project" value="UniProtKB-ARBA"/>
</dbReference>
<dbReference type="SFLD" id="SFLDG01129">
    <property type="entry name" value="C1.5:_HAD__Beta-PGM__Phosphata"/>
    <property type="match status" value="1"/>
</dbReference>
<dbReference type="InterPro" id="IPR023214">
    <property type="entry name" value="HAD_sf"/>
</dbReference>
<comment type="cofactor">
    <cofactor evidence="1">
        <name>Mg(2+)</name>
        <dbReference type="ChEBI" id="CHEBI:18420"/>
    </cofactor>
</comment>
<keyword evidence="5" id="KW-1185">Reference proteome</keyword>
<dbReference type="PANTHER" id="PTHR46470">
    <property type="entry name" value="N-ACYLNEURAMINATE-9-PHOSPHATASE"/>
    <property type="match status" value="1"/>
</dbReference>
<dbReference type="InterPro" id="IPR006439">
    <property type="entry name" value="HAD-SF_hydro_IA"/>
</dbReference>
<dbReference type="RefSeq" id="WP_183319177.1">
    <property type="nucleotide sequence ID" value="NZ_JACHVQ010000001.1"/>
</dbReference>
<dbReference type="EMBL" id="JACHVQ010000001">
    <property type="protein sequence ID" value="MBB2890825.1"/>
    <property type="molecule type" value="Genomic_DNA"/>
</dbReference>
<name>A0A839N6J2_9MICO</name>
<dbReference type="PRINTS" id="PR00413">
    <property type="entry name" value="HADHALOGNASE"/>
</dbReference>
<dbReference type="NCBIfam" id="TIGR01549">
    <property type="entry name" value="HAD-SF-IA-v1"/>
    <property type="match status" value="1"/>
</dbReference>
<evidence type="ECO:0000313" key="4">
    <source>
        <dbReference type="EMBL" id="MBB2890825.1"/>
    </source>
</evidence>
<evidence type="ECO:0000313" key="5">
    <source>
        <dbReference type="Proteomes" id="UP000559182"/>
    </source>
</evidence>
<dbReference type="GO" id="GO:0016787">
    <property type="term" value="F:hydrolase activity"/>
    <property type="evidence" value="ECO:0007669"/>
    <property type="project" value="UniProtKB-KW"/>
</dbReference>
<evidence type="ECO:0000256" key="3">
    <source>
        <dbReference type="ARBA" id="ARBA00022842"/>
    </source>
</evidence>
<accession>A0A839N6J2</accession>
<dbReference type="SUPFAM" id="SSF56784">
    <property type="entry name" value="HAD-like"/>
    <property type="match status" value="1"/>
</dbReference>
<keyword evidence="3" id="KW-0460">Magnesium</keyword>
<dbReference type="InterPro" id="IPR051400">
    <property type="entry name" value="HAD-like_hydrolase"/>
</dbReference>
<sequence>MRRSESRIPQGATAVRLEVRAVLLDVDNTVVDNTSAMRAAGLAAMGALWPQFTAAEHRAMAERYRLDPGGAFHRYMRGDNDYRVMRAERLQDVATVYGVQVPDDALDRYEAAFRPVFAAAQRKYDDVIPFAERCADAGLQVAVLTNSSDELTTEKFELTGLTGRLGAITTRDTLGFGKPDPRVFHHACAGLGVEPAAAAYIGDEWAADVQGALGAGLQPIWLRRDGELAAPEPVPTIASLDQLQLGEGGLDVLDLGCAAPTG</sequence>
<keyword evidence="2 4" id="KW-0378">Hydrolase</keyword>
<dbReference type="InterPro" id="IPR036412">
    <property type="entry name" value="HAD-like_sf"/>
</dbReference>
<dbReference type="Gene3D" id="3.40.50.1000">
    <property type="entry name" value="HAD superfamily/HAD-like"/>
    <property type="match status" value="1"/>
</dbReference>
<dbReference type="Proteomes" id="UP000559182">
    <property type="component" value="Unassembled WGS sequence"/>
</dbReference>
<dbReference type="PANTHER" id="PTHR46470:SF4">
    <property type="entry name" value="5-AMINO-6-(5-PHOSPHO-D-RIBITYLAMINO)URACIL PHOSPHATASE YIGB"/>
    <property type="match status" value="1"/>
</dbReference>
<comment type="caution">
    <text evidence="4">The sequence shown here is derived from an EMBL/GenBank/DDBJ whole genome shotgun (WGS) entry which is preliminary data.</text>
</comment>
<dbReference type="AlphaFoldDB" id="A0A839N6J2"/>
<dbReference type="SFLD" id="SFLDS00003">
    <property type="entry name" value="Haloacid_Dehalogenase"/>
    <property type="match status" value="1"/>
</dbReference>
<reference evidence="4 5" key="1">
    <citation type="submission" date="2020-08" db="EMBL/GenBank/DDBJ databases">
        <title>Sequencing the genomes of 1000 actinobacteria strains.</title>
        <authorList>
            <person name="Klenk H.-P."/>
        </authorList>
    </citation>
    <scope>NUCLEOTIDE SEQUENCE [LARGE SCALE GENOMIC DNA]</scope>
    <source>
        <strain evidence="4 5">DSM 105369</strain>
    </source>
</reference>
<proteinExistence type="predicted"/>
<dbReference type="Gene3D" id="1.20.120.1600">
    <property type="match status" value="1"/>
</dbReference>
<evidence type="ECO:0000256" key="1">
    <source>
        <dbReference type="ARBA" id="ARBA00001946"/>
    </source>
</evidence>
<organism evidence="4 5">
    <name type="scientific">Flexivirga oryzae</name>
    <dbReference type="NCBI Taxonomy" id="1794944"/>
    <lineage>
        <taxon>Bacteria</taxon>
        <taxon>Bacillati</taxon>
        <taxon>Actinomycetota</taxon>
        <taxon>Actinomycetes</taxon>
        <taxon>Micrococcales</taxon>
        <taxon>Dermacoccaceae</taxon>
        <taxon>Flexivirga</taxon>
    </lineage>
</organism>
<evidence type="ECO:0000256" key="2">
    <source>
        <dbReference type="ARBA" id="ARBA00022801"/>
    </source>
</evidence>